<dbReference type="Proteomes" id="UP001230188">
    <property type="component" value="Unassembled WGS sequence"/>
</dbReference>
<sequence>ALEQASDASDDAGMTSSRPRWFRPWSDEVSWQEQARKTATTLEKETFLTWLDGAGAEVTSLSFGVVWARSTFVADWLLGDLGLAVGDRAVLAYAPGPEFFVAFVACLRAGILAVPNYPTDPAQLRRGLEKLDLVTKNCGAEVGLTDSIVNKLRATTSVWHSWPGIRWHNTEGLGEGVNDDDLSTALFHRLRRCFDLRLGEASSARLRDLREPSSRVVAASWLPQFHDTGLMLTLLGPFCAGYHMVNFSPLSFLADPLAWMRAVSKYRALWTAAPDFGYQLCTKRAAAGADINDVDLSCVVLLACGAGQRCVPSILREFAAFFAVRCRLLDDGNRTLFVPNYGLAEHVVATCGEAEGLVMSRRRPDLASCGSEFQIDLCVVDAETRGVLPDGTPGELFG</sequence>
<dbReference type="EMBL" id="JAQMWT010000141">
    <property type="protein sequence ID" value="KAJ8609354.1"/>
    <property type="molecule type" value="Genomic_DNA"/>
</dbReference>
<dbReference type="SUPFAM" id="SSF56801">
    <property type="entry name" value="Acetyl-CoA synthetase-like"/>
    <property type="match status" value="1"/>
</dbReference>
<dbReference type="Gene3D" id="3.40.50.12780">
    <property type="entry name" value="N-terminal domain of ligase-like"/>
    <property type="match status" value="2"/>
</dbReference>
<evidence type="ECO:0000313" key="4">
    <source>
        <dbReference type="Proteomes" id="UP001230188"/>
    </source>
</evidence>
<dbReference type="InterPro" id="IPR042099">
    <property type="entry name" value="ANL_N_sf"/>
</dbReference>
<feature type="region of interest" description="Disordered" evidence="1">
    <location>
        <begin position="1"/>
        <end position="21"/>
    </location>
</feature>
<dbReference type="Pfam" id="PF00501">
    <property type="entry name" value="AMP-binding"/>
    <property type="match status" value="2"/>
</dbReference>
<comment type="caution">
    <text evidence="3">The sequence shown here is derived from an EMBL/GenBank/DDBJ whole genome shotgun (WGS) entry which is preliminary data.</text>
</comment>
<feature type="domain" description="AMP-dependent synthetase/ligase" evidence="2">
    <location>
        <begin position="215"/>
        <end position="396"/>
    </location>
</feature>
<dbReference type="InterPro" id="IPR000873">
    <property type="entry name" value="AMP-dep_synth/lig_dom"/>
</dbReference>
<name>A0AAD7UKD3_9STRA</name>
<protein>
    <recommendedName>
        <fullName evidence="2">AMP-dependent synthetase/ligase domain-containing protein</fullName>
    </recommendedName>
</protein>
<organism evidence="3 4">
    <name type="scientific">Chrysophaeum taylorii</name>
    <dbReference type="NCBI Taxonomy" id="2483200"/>
    <lineage>
        <taxon>Eukaryota</taxon>
        <taxon>Sar</taxon>
        <taxon>Stramenopiles</taxon>
        <taxon>Ochrophyta</taxon>
        <taxon>Pelagophyceae</taxon>
        <taxon>Pelagomonadales</taxon>
        <taxon>Pelagomonadaceae</taxon>
        <taxon>Chrysophaeum</taxon>
    </lineage>
</organism>
<evidence type="ECO:0000259" key="2">
    <source>
        <dbReference type="Pfam" id="PF00501"/>
    </source>
</evidence>
<dbReference type="PANTHER" id="PTHR22754">
    <property type="entry name" value="DISCO-INTERACTING PROTEIN 2 DIP2 -RELATED"/>
    <property type="match status" value="1"/>
</dbReference>
<dbReference type="AlphaFoldDB" id="A0AAD7UKD3"/>
<gene>
    <name evidence="3" type="ORF">CTAYLR_009291</name>
</gene>
<keyword evidence="4" id="KW-1185">Reference proteome</keyword>
<proteinExistence type="predicted"/>
<evidence type="ECO:0000256" key="1">
    <source>
        <dbReference type="SAM" id="MobiDB-lite"/>
    </source>
</evidence>
<dbReference type="PANTHER" id="PTHR22754:SF32">
    <property type="entry name" value="DISCO-INTERACTING PROTEIN 2"/>
    <property type="match status" value="1"/>
</dbReference>
<feature type="domain" description="AMP-dependent synthetase/ligase" evidence="2">
    <location>
        <begin position="44"/>
        <end position="146"/>
    </location>
</feature>
<reference evidence="3" key="1">
    <citation type="submission" date="2023-01" db="EMBL/GenBank/DDBJ databases">
        <title>Metagenome sequencing of chrysophaentin producing Chrysophaeum taylorii.</title>
        <authorList>
            <person name="Davison J."/>
            <person name="Bewley C."/>
        </authorList>
    </citation>
    <scope>NUCLEOTIDE SEQUENCE</scope>
    <source>
        <strain evidence="3">NIES-1699</strain>
    </source>
</reference>
<accession>A0AAD7UKD3</accession>
<evidence type="ECO:0000313" key="3">
    <source>
        <dbReference type="EMBL" id="KAJ8609354.1"/>
    </source>
</evidence>
<feature type="non-terminal residue" evidence="3">
    <location>
        <position position="398"/>
    </location>
</feature>